<dbReference type="STRING" id="212667.VFDL14_17345"/>
<dbReference type="PROSITE" id="PS51352">
    <property type="entry name" value="THIOREDOXIN_2"/>
    <property type="match status" value="1"/>
</dbReference>
<name>A0A066UNJ7_9VIBR</name>
<evidence type="ECO:0000259" key="2">
    <source>
        <dbReference type="PROSITE" id="PS51352"/>
    </source>
</evidence>
<dbReference type="PANTHER" id="PTHR35272">
    <property type="entry name" value="THIOL:DISULFIDE INTERCHANGE PROTEIN DSBC-RELATED"/>
    <property type="match status" value="1"/>
</dbReference>
<dbReference type="InterPro" id="IPR036249">
    <property type="entry name" value="Thioredoxin-like_sf"/>
</dbReference>
<dbReference type="Gene3D" id="3.40.30.10">
    <property type="entry name" value="Glutaredoxin"/>
    <property type="match status" value="1"/>
</dbReference>
<feature type="domain" description="Thioredoxin" evidence="2">
    <location>
        <begin position="59"/>
        <end position="239"/>
    </location>
</feature>
<gene>
    <name evidence="3" type="ORF">VFDL14_17345</name>
</gene>
<comment type="caution">
    <text evidence="3">The sequence shown here is derived from an EMBL/GenBank/DDBJ whole genome shotgun (WGS) entry which is preliminary data.</text>
</comment>
<proteinExistence type="predicted"/>
<dbReference type="InterPro" id="IPR013766">
    <property type="entry name" value="Thioredoxin_domain"/>
</dbReference>
<protein>
    <submittedName>
        <fullName evidence="3">Protein-disulfide isomerase</fullName>
    </submittedName>
</protein>
<feature type="chain" id="PRO_5001632316" evidence="1">
    <location>
        <begin position="22"/>
        <end position="239"/>
    </location>
</feature>
<evidence type="ECO:0000313" key="4">
    <source>
        <dbReference type="Proteomes" id="UP000027219"/>
    </source>
</evidence>
<dbReference type="RefSeq" id="WP_032550426.1">
    <property type="nucleotide sequence ID" value="NZ_JFFR01000012.1"/>
</dbReference>
<accession>A0A066UNJ7</accession>
<evidence type="ECO:0000256" key="1">
    <source>
        <dbReference type="SAM" id="SignalP"/>
    </source>
</evidence>
<sequence>MKKQLLAGMILSALFSTTALAALSPQQEQQLEEINTFLKENPETISGLHTSLQQYLAGKEQAEKAQADSQEWLYNNPAHPIMGNPNSKNIIINFTDYNCPFCKRLEKALGQLVEEEKDLKVINVYVSFKQQKLDKIETNSALYAMNVWQQKPEAYTEVHDLLVAKNGLHTTRSLEAVAKRTGTEELLKSTPELDSVLTTNHQTFSALGLTGTPTMIINGQFLPGYMPYDKLKDVVDQAF</sequence>
<organism evidence="3 4">
    <name type="scientific">Vibrio fortis</name>
    <dbReference type="NCBI Taxonomy" id="212667"/>
    <lineage>
        <taxon>Bacteria</taxon>
        <taxon>Pseudomonadati</taxon>
        <taxon>Pseudomonadota</taxon>
        <taxon>Gammaproteobacteria</taxon>
        <taxon>Vibrionales</taxon>
        <taxon>Vibrionaceae</taxon>
        <taxon>Vibrio</taxon>
    </lineage>
</organism>
<dbReference type="GO" id="GO:0016853">
    <property type="term" value="F:isomerase activity"/>
    <property type="evidence" value="ECO:0007669"/>
    <property type="project" value="UniProtKB-KW"/>
</dbReference>
<dbReference type="CDD" id="cd03023">
    <property type="entry name" value="DsbA_Com1_like"/>
    <property type="match status" value="1"/>
</dbReference>
<dbReference type="InterPro" id="IPR012336">
    <property type="entry name" value="Thioredoxin-like_fold"/>
</dbReference>
<dbReference type="OrthoDB" id="9780340at2"/>
<keyword evidence="4" id="KW-1185">Reference proteome</keyword>
<keyword evidence="1" id="KW-0732">Signal</keyword>
<feature type="signal peptide" evidence="1">
    <location>
        <begin position="1"/>
        <end position="21"/>
    </location>
</feature>
<dbReference type="InterPro" id="IPR051470">
    <property type="entry name" value="Thiol:disulfide_interchange"/>
</dbReference>
<evidence type="ECO:0000313" key="3">
    <source>
        <dbReference type="EMBL" id="KDN29021.1"/>
    </source>
</evidence>
<keyword evidence="3" id="KW-0413">Isomerase</keyword>
<dbReference type="PANTHER" id="PTHR35272:SF3">
    <property type="entry name" value="THIOL:DISULFIDE INTERCHANGE PROTEIN DSBC"/>
    <property type="match status" value="1"/>
</dbReference>
<reference evidence="3 4" key="1">
    <citation type="submission" date="2014-02" db="EMBL/GenBank/DDBJ databases">
        <title>Vibrio fortis Dalian14 Genome Sequencing.</title>
        <authorList>
            <person name="Wang Y."/>
            <person name="Song L."/>
            <person name="Liu G."/>
            <person name="Ding J."/>
        </authorList>
    </citation>
    <scope>NUCLEOTIDE SEQUENCE [LARGE SCALE GENOMIC DNA]</scope>
    <source>
        <strain evidence="3 4">Dalian14</strain>
    </source>
</reference>
<dbReference type="Pfam" id="PF13462">
    <property type="entry name" value="Thioredoxin_4"/>
    <property type="match status" value="1"/>
</dbReference>
<dbReference type="AlphaFoldDB" id="A0A066UNJ7"/>
<dbReference type="Proteomes" id="UP000027219">
    <property type="component" value="Unassembled WGS sequence"/>
</dbReference>
<dbReference type="SUPFAM" id="SSF52833">
    <property type="entry name" value="Thioredoxin-like"/>
    <property type="match status" value="1"/>
</dbReference>
<dbReference type="EMBL" id="JFFR01000012">
    <property type="protein sequence ID" value="KDN29021.1"/>
    <property type="molecule type" value="Genomic_DNA"/>
</dbReference>